<gene>
    <name evidence="1" type="ORF">PSYICH_LOCUS3465</name>
</gene>
<dbReference type="PANTHER" id="PTHR45913">
    <property type="entry name" value="EPM2A-INTERACTING PROTEIN 1"/>
    <property type="match status" value="1"/>
</dbReference>
<keyword evidence="2" id="KW-1185">Reference proteome</keyword>
<dbReference type="PANTHER" id="PTHR45913:SF22">
    <property type="entry name" value="SCAN BOX DOMAIN-CONTAINING PROTEIN"/>
    <property type="match status" value="1"/>
</dbReference>
<name>A0A9P0CEB6_9CUCU</name>
<dbReference type="EMBL" id="OV651824">
    <property type="protein sequence ID" value="CAH1101937.1"/>
    <property type="molecule type" value="Genomic_DNA"/>
</dbReference>
<dbReference type="Proteomes" id="UP001153636">
    <property type="component" value="Chromosome 12"/>
</dbReference>
<dbReference type="OrthoDB" id="10068674at2759"/>
<dbReference type="AlphaFoldDB" id="A0A9P0CEB6"/>
<sequence length="175" mass="19808">MLSIRLMFALSSMHDVDGLRVSYNISLLIAKSGKPHTIGQQHNVLHKPAHDIIEKIPLSIKKIPLSINTVQRRIDEVGRNVENILCNFLQTNIFSLQLDESTLSGNEATYLETDTRGESIFQNVERFFTDKAIPWKNIVSVSIDGAPSMVSFIAHLKRQLLEVLVLDYTSLYNML</sequence>
<organism evidence="1 2">
    <name type="scientific">Psylliodes chrysocephalus</name>
    <dbReference type="NCBI Taxonomy" id="3402493"/>
    <lineage>
        <taxon>Eukaryota</taxon>
        <taxon>Metazoa</taxon>
        <taxon>Ecdysozoa</taxon>
        <taxon>Arthropoda</taxon>
        <taxon>Hexapoda</taxon>
        <taxon>Insecta</taxon>
        <taxon>Pterygota</taxon>
        <taxon>Neoptera</taxon>
        <taxon>Endopterygota</taxon>
        <taxon>Coleoptera</taxon>
        <taxon>Polyphaga</taxon>
        <taxon>Cucujiformia</taxon>
        <taxon>Chrysomeloidea</taxon>
        <taxon>Chrysomelidae</taxon>
        <taxon>Galerucinae</taxon>
        <taxon>Alticini</taxon>
        <taxon>Psylliodes</taxon>
    </lineage>
</organism>
<protein>
    <recommendedName>
        <fullName evidence="3">DUF4371 domain-containing protein</fullName>
    </recommendedName>
</protein>
<evidence type="ECO:0000313" key="2">
    <source>
        <dbReference type="Proteomes" id="UP001153636"/>
    </source>
</evidence>
<accession>A0A9P0CEB6</accession>
<proteinExistence type="predicted"/>
<reference evidence="1" key="1">
    <citation type="submission" date="2022-01" db="EMBL/GenBank/DDBJ databases">
        <authorList>
            <person name="King R."/>
        </authorList>
    </citation>
    <scope>NUCLEOTIDE SEQUENCE</scope>
</reference>
<evidence type="ECO:0008006" key="3">
    <source>
        <dbReference type="Google" id="ProtNLM"/>
    </source>
</evidence>
<evidence type="ECO:0000313" key="1">
    <source>
        <dbReference type="EMBL" id="CAH1101937.1"/>
    </source>
</evidence>